<dbReference type="InterPro" id="IPR012506">
    <property type="entry name" value="TMEM86B-like"/>
</dbReference>
<keyword evidence="5" id="KW-0472">Membrane</keyword>
<protein>
    <submittedName>
        <fullName evidence="6">Lysoplasmalogenase</fullName>
    </submittedName>
</protein>
<keyword evidence="4" id="KW-1133">Transmembrane helix</keyword>
<name>A0ABY7B0K0_9PSEU</name>
<proteinExistence type="inferred from homology"/>
<evidence type="ECO:0000256" key="1">
    <source>
        <dbReference type="ARBA" id="ARBA00004141"/>
    </source>
</evidence>
<keyword evidence="3" id="KW-0812">Transmembrane</keyword>
<dbReference type="Pfam" id="PF07947">
    <property type="entry name" value="YhhN"/>
    <property type="match status" value="1"/>
</dbReference>
<sequence length="205" mass="21035">MRAKYALVAVADTTLALLGASRWRKITKPALMPVLAAENRPAGPAPALGLLGSWAGDVALLRGGDRAFLTGLGSFLAAHVAYTGAFAARGGRPRARLVVPVAVTTAATAAVLGRKAGPLRRPVQVYALAIGTMGAAATTVRGPGAGRIAAGAAAFMASDSLLALGRFVLPKRWARVTDAGVMASYTLAQWLIHDGLRQHDANAPH</sequence>
<dbReference type="Proteomes" id="UP001163203">
    <property type="component" value="Chromosome"/>
</dbReference>
<evidence type="ECO:0000313" key="6">
    <source>
        <dbReference type="EMBL" id="WAL64441.1"/>
    </source>
</evidence>
<gene>
    <name evidence="6" type="ORF">ORV05_26210</name>
</gene>
<evidence type="ECO:0000256" key="4">
    <source>
        <dbReference type="ARBA" id="ARBA00022989"/>
    </source>
</evidence>
<keyword evidence="7" id="KW-1185">Reference proteome</keyword>
<evidence type="ECO:0000313" key="7">
    <source>
        <dbReference type="Proteomes" id="UP001163203"/>
    </source>
</evidence>
<comment type="similarity">
    <text evidence="2">Belongs to the TMEM86 family.</text>
</comment>
<dbReference type="PANTHER" id="PTHR31885">
    <property type="entry name" value="GH04784P"/>
    <property type="match status" value="1"/>
</dbReference>
<organism evidence="6 7">
    <name type="scientific">Amycolatopsis cynarae</name>
    <dbReference type="NCBI Taxonomy" id="2995223"/>
    <lineage>
        <taxon>Bacteria</taxon>
        <taxon>Bacillati</taxon>
        <taxon>Actinomycetota</taxon>
        <taxon>Actinomycetes</taxon>
        <taxon>Pseudonocardiales</taxon>
        <taxon>Pseudonocardiaceae</taxon>
        <taxon>Amycolatopsis</taxon>
    </lineage>
</organism>
<evidence type="ECO:0000256" key="2">
    <source>
        <dbReference type="ARBA" id="ARBA00007375"/>
    </source>
</evidence>
<comment type="subcellular location">
    <subcellularLocation>
        <location evidence="1">Membrane</location>
        <topology evidence="1">Multi-pass membrane protein</topology>
    </subcellularLocation>
</comment>
<evidence type="ECO:0000256" key="3">
    <source>
        <dbReference type="ARBA" id="ARBA00022692"/>
    </source>
</evidence>
<reference evidence="6" key="1">
    <citation type="submission" date="2022-11" db="EMBL/GenBank/DDBJ databases">
        <authorList>
            <person name="Mo P."/>
        </authorList>
    </citation>
    <scope>NUCLEOTIDE SEQUENCE</scope>
    <source>
        <strain evidence="6">HUAS 11-8</strain>
    </source>
</reference>
<evidence type="ECO:0000256" key="5">
    <source>
        <dbReference type="ARBA" id="ARBA00023136"/>
    </source>
</evidence>
<dbReference type="PANTHER" id="PTHR31885:SF6">
    <property type="entry name" value="GH04784P"/>
    <property type="match status" value="1"/>
</dbReference>
<dbReference type="RefSeq" id="WP_268754667.1">
    <property type="nucleotide sequence ID" value="NZ_CP113836.1"/>
</dbReference>
<accession>A0ABY7B0K0</accession>
<dbReference type="EMBL" id="CP113836">
    <property type="protein sequence ID" value="WAL64441.1"/>
    <property type="molecule type" value="Genomic_DNA"/>
</dbReference>